<evidence type="ECO:0000313" key="2">
    <source>
        <dbReference type="EMBL" id="MBB6397536.1"/>
    </source>
</evidence>
<dbReference type="RefSeq" id="WP_185027920.1">
    <property type="nucleotide sequence ID" value="NZ_JACHMQ010000001.1"/>
</dbReference>
<feature type="transmembrane region" description="Helical" evidence="1">
    <location>
        <begin position="271"/>
        <end position="292"/>
    </location>
</feature>
<sequence length="582" mass="59895">MTDRTRHLVAALTGLGLGLAALGPGLAPGFVLSYDMVFVPDPAFTRLTFGLTGVVPRHVPSDAFVTALAAIVPADAVQKLVLLAVFVMACTSAASLVPSPRLAPRLAAGVCYAWNPFVAERLLLGQWALLLGYAALPWVVAAAARTDEPGGGRRLVRALLPAAIGGFAALAVSAMTALAVALATSSGVGRLREGCRAGLRGGVRAGLRVVAAAVVLGLPWLVPGALRPAGLPGDGTAVGLFAARADTPFGTLGSLLLLGGVWNGETVPSGYGAPVTATIWLVVVVVALAAYWRWCREPGWRRGAAVAAAVGFVVAALGAVAAPVLEGVIGLWPGFAVLRDGQQFAAPLAVVVAVGLGTAADRAAEARWPGVAAAAAAVPVLLLPTLAWGAAGDLRAVRYPDDWARARQIIDGDPVPGDVLVLPWASYRSYPWNHGRRVLDPMPRYLHRRVIVDDAVTVGGTTVAPEDPRAVALAPVARTGTPPAATLRDEGVRYVVVDAEPEGNRPSGAATEILRGPDLAVYRIDGGAGGARDSVPVAPVAAAWVLTGLAVFWSITASRTTLSFPLLGGITPRRPDPRRRTP</sequence>
<dbReference type="EMBL" id="JACHMQ010000001">
    <property type="protein sequence ID" value="MBB6397536.1"/>
    <property type="molecule type" value="Genomic_DNA"/>
</dbReference>
<protein>
    <recommendedName>
        <fullName evidence="4">YfhO family protein</fullName>
    </recommendedName>
</protein>
<keyword evidence="1" id="KW-0812">Transmembrane</keyword>
<evidence type="ECO:0008006" key="4">
    <source>
        <dbReference type="Google" id="ProtNLM"/>
    </source>
</evidence>
<dbReference type="Proteomes" id="UP000546324">
    <property type="component" value="Unassembled WGS sequence"/>
</dbReference>
<keyword evidence="3" id="KW-1185">Reference proteome</keyword>
<keyword evidence="1" id="KW-1133">Transmembrane helix</keyword>
<organism evidence="2 3">
    <name type="scientific">Actinomadura coerulea</name>
    <dbReference type="NCBI Taxonomy" id="46159"/>
    <lineage>
        <taxon>Bacteria</taxon>
        <taxon>Bacillati</taxon>
        <taxon>Actinomycetota</taxon>
        <taxon>Actinomycetes</taxon>
        <taxon>Streptosporangiales</taxon>
        <taxon>Thermomonosporaceae</taxon>
        <taxon>Actinomadura</taxon>
    </lineage>
</organism>
<accession>A0A7X0G1G4</accession>
<feature type="transmembrane region" description="Helical" evidence="1">
    <location>
        <begin position="80"/>
        <end position="97"/>
    </location>
</feature>
<feature type="transmembrane region" description="Helical" evidence="1">
    <location>
        <begin position="127"/>
        <end position="146"/>
    </location>
</feature>
<gene>
    <name evidence="2" type="ORF">BKA00_004450</name>
</gene>
<feature type="transmembrane region" description="Helical" evidence="1">
    <location>
        <begin position="304"/>
        <end position="324"/>
    </location>
</feature>
<evidence type="ECO:0000256" key="1">
    <source>
        <dbReference type="SAM" id="Phobius"/>
    </source>
</evidence>
<proteinExistence type="predicted"/>
<feature type="transmembrane region" description="Helical" evidence="1">
    <location>
        <begin position="205"/>
        <end position="222"/>
    </location>
</feature>
<feature type="transmembrane region" description="Helical" evidence="1">
    <location>
        <begin position="344"/>
        <end position="364"/>
    </location>
</feature>
<evidence type="ECO:0000313" key="3">
    <source>
        <dbReference type="Proteomes" id="UP000546324"/>
    </source>
</evidence>
<keyword evidence="1" id="KW-0472">Membrane</keyword>
<reference evidence="2 3" key="1">
    <citation type="submission" date="2020-08" db="EMBL/GenBank/DDBJ databases">
        <title>Sequencing the genomes of 1000 actinobacteria strains.</title>
        <authorList>
            <person name="Klenk H.-P."/>
        </authorList>
    </citation>
    <scope>NUCLEOTIDE SEQUENCE [LARGE SCALE GENOMIC DNA]</scope>
    <source>
        <strain evidence="2 3">DSM 43675</strain>
    </source>
</reference>
<feature type="transmembrane region" description="Helical" evidence="1">
    <location>
        <begin position="371"/>
        <end position="391"/>
    </location>
</feature>
<feature type="transmembrane region" description="Helical" evidence="1">
    <location>
        <begin position="158"/>
        <end position="184"/>
    </location>
</feature>
<dbReference type="AlphaFoldDB" id="A0A7X0G1G4"/>
<comment type="caution">
    <text evidence="2">The sequence shown here is derived from an EMBL/GenBank/DDBJ whole genome shotgun (WGS) entry which is preliminary data.</text>
</comment>
<name>A0A7X0G1G4_9ACTN</name>